<dbReference type="Gene3D" id="3.40.50.880">
    <property type="match status" value="1"/>
</dbReference>
<accession>A0A4R5NF24</accession>
<dbReference type="CDD" id="cd01745">
    <property type="entry name" value="GATase1_2"/>
    <property type="match status" value="1"/>
</dbReference>
<dbReference type="GO" id="GO:0006598">
    <property type="term" value="P:polyamine catabolic process"/>
    <property type="evidence" value="ECO:0007669"/>
    <property type="project" value="TreeGrafter"/>
</dbReference>
<name>A0A4R5NF24_9LACO</name>
<dbReference type="OrthoDB" id="9813383at2"/>
<protein>
    <submittedName>
        <fullName evidence="1">Uncharacterized protein</fullName>
    </submittedName>
</protein>
<dbReference type="PANTHER" id="PTHR43235:SF1">
    <property type="entry name" value="GLUTAMINE AMIDOTRANSFERASE PB2B2.05-RELATED"/>
    <property type="match status" value="1"/>
</dbReference>
<proteinExistence type="predicted"/>
<dbReference type="AlphaFoldDB" id="A0A4R5NF24"/>
<comment type="caution">
    <text evidence="1">The sequence shown here is derived from an EMBL/GenBank/DDBJ whole genome shotgun (WGS) entry which is preliminary data.</text>
</comment>
<gene>
    <name evidence="1" type="ORF">C5L30_001010</name>
</gene>
<dbReference type="SUPFAM" id="SSF52317">
    <property type="entry name" value="Class I glutamine amidotransferase-like"/>
    <property type="match status" value="1"/>
</dbReference>
<dbReference type="Pfam" id="PF07722">
    <property type="entry name" value="Peptidase_C26"/>
    <property type="match status" value="1"/>
</dbReference>
<dbReference type="EMBL" id="PUFN01000017">
    <property type="protein sequence ID" value="TDG72199.1"/>
    <property type="molecule type" value="Genomic_DNA"/>
</dbReference>
<sequence>MSKIIGITADIFLGATDVINQKLMDFVPRPLVNGVIAAGGIPVSLPSIPKEEVNGLIARLDGIIFPGGPDIDPIFMGEEPIPNLGVTNRTRDLFEIALARTAVAKRIPILGICRGAQVIDVALGGSVYQDLTSQYPGKLLKHHQQSPGDQPTHFVSVDHDSQLFKSIGDNVFVNSRHHQAIKNVPEGLKVVSKATDGVIEGVENEDATVQAVQWHPENLWQHDSQQLQLFKDFIART</sequence>
<dbReference type="Proteomes" id="UP000295257">
    <property type="component" value="Unassembled WGS sequence"/>
</dbReference>
<dbReference type="InterPro" id="IPR011697">
    <property type="entry name" value="Peptidase_C26"/>
</dbReference>
<reference evidence="1 2" key="1">
    <citation type="journal article" date="2019" name="Appl. Microbiol. Biotechnol.">
        <title>Uncovering carbohydrate metabolism through a genotype-phenotype association study of 56 lactic acid bacteria genomes.</title>
        <authorList>
            <person name="Buron-Moles G."/>
            <person name="Chailyan A."/>
            <person name="Dolejs I."/>
            <person name="Forster J."/>
            <person name="Miks M.H."/>
        </authorList>
    </citation>
    <scope>NUCLEOTIDE SEQUENCE [LARGE SCALE GENOMIC DNA]</scope>
    <source>
        <strain evidence="1 2">ATCC 29644</strain>
    </source>
</reference>
<keyword evidence="2" id="KW-1185">Reference proteome</keyword>
<dbReference type="PROSITE" id="PS51273">
    <property type="entry name" value="GATASE_TYPE_1"/>
    <property type="match status" value="1"/>
</dbReference>
<dbReference type="GO" id="GO:0033969">
    <property type="term" value="F:gamma-glutamyl-gamma-aminobutyrate hydrolase activity"/>
    <property type="evidence" value="ECO:0007669"/>
    <property type="project" value="TreeGrafter"/>
</dbReference>
<dbReference type="STRING" id="1612.ABB44_10690"/>
<dbReference type="InterPro" id="IPR044668">
    <property type="entry name" value="PuuD-like"/>
</dbReference>
<evidence type="ECO:0000313" key="1">
    <source>
        <dbReference type="EMBL" id="TDG72199.1"/>
    </source>
</evidence>
<dbReference type="GO" id="GO:0005829">
    <property type="term" value="C:cytosol"/>
    <property type="evidence" value="ECO:0007669"/>
    <property type="project" value="TreeGrafter"/>
</dbReference>
<dbReference type="RefSeq" id="WP_010020014.1">
    <property type="nucleotide sequence ID" value="NZ_PUFN01000017.1"/>
</dbReference>
<dbReference type="InterPro" id="IPR029062">
    <property type="entry name" value="Class_I_gatase-like"/>
</dbReference>
<evidence type="ECO:0000313" key="2">
    <source>
        <dbReference type="Proteomes" id="UP000295257"/>
    </source>
</evidence>
<organism evidence="1 2">
    <name type="scientific">Companilactobacillus farciminis</name>
    <dbReference type="NCBI Taxonomy" id="1612"/>
    <lineage>
        <taxon>Bacteria</taxon>
        <taxon>Bacillati</taxon>
        <taxon>Bacillota</taxon>
        <taxon>Bacilli</taxon>
        <taxon>Lactobacillales</taxon>
        <taxon>Lactobacillaceae</taxon>
        <taxon>Companilactobacillus</taxon>
    </lineage>
</organism>
<dbReference type="PANTHER" id="PTHR43235">
    <property type="entry name" value="GLUTAMINE AMIDOTRANSFERASE PB2B2.05-RELATED"/>
    <property type="match status" value="1"/>
</dbReference>